<name>A0A7G3VX83_FADV4</name>
<accession>A0A7G3VX83</accession>
<dbReference type="EMBL" id="EF458161">
    <property type="protein sequence ID" value="ABR53665.1"/>
    <property type="molecule type" value="Genomic_DNA"/>
</dbReference>
<dbReference type="Proteomes" id="UP000320723">
    <property type="component" value="Segment"/>
</dbReference>
<evidence type="ECO:0000313" key="2">
    <source>
        <dbReference type="Proteomes" id="UP000320723"/>
    </source>
</evidence>
<evidence type="ECO:0000313" key="1">
    <source>
        <dbReference type="EMBL" id="ABR53665.1"/>
    </source>
</evidence>
<organism evidence="1 2">
    <name type="scientific">Fowl aviadenovirus 4</name>
    <name type="common">FAdV-4</name>
    <dbReference type="NCBI Taxonomy" id="130663"/>
    <lineage>
        <taxon>Viruses</taxon>
        <taxon>Varidnaviria</taxon>
        <taxon>Bamfordvirae</taxon>
        <taxon>Preplasmiviricota</taxon>
        <taxon>Polisuviricotina</taxon>
        <taxon>Pharingeaviricetes</taxon>
        <taxon>Rowavirales</taxon>
        <taxon>Adenoviridae</taxon>
        <taxon>Aviadenovirus</taxon>
        <taxon>Aviadenovirus hydropericardii</taxon>
        <taxon>Fowl aviadenovirus C</taxon>
    </lineage>
</organism>
<protein>
    <submittedName>
        <fullName evidence="1">ORF41</fullName>
    </submittedName>
</protein>
<reference evidence="1 2" key="1">
    <citation type="journal article" date="2008" name="Virus Genes">
        <title>Sequence comparison of the right end of fowl adenovirus genomes.</title>
        <authorList>
            <person name="Corredor J.C."/>
            <person name="Garceac A."/>
            <person name="Krell P.J."/>
            <person name="Nagy E."/>
        </authorList>
    </citation>
    <scope>NUCLEOTIDE SEQUENCE [LARGE SCALE GENOMIC DNA]</scope>
    <source>
        <strain evidence="1">Ontario</strain>
    </source>
</reference>
<proteinExistence type="predicted"/>
<sequence>MNHHAHHALQVVDYHGTKGGKHGTRPRAHKIVPGYPVVLRKSLAQLIPVPTVHPGSHRQPQIAQTVIVTHTVFDHHPHSLHASKHHVFMRIGCGLRRCELLLLFGKGGLLHRFG</sequence>